<dbReference type="EnsemblProtists" id="PYU1_T008049">
    <property type="protein sequence ID" value="PYU1_T008049"/>
    <property type="gene ID" value="PYU1_G008033"/>
</dbReference>
<dbReference type="EMBL" id="GL376617">
    <property type="status" value="NOT_ANNOTATED_CDS"/>
    <property type="molecule type" value="Genomic_DNA"/>
</dbReference>
<evidence type="ECO:0000256" key="2">
    <source>
        <dbReference type="ARBA" id="ARBA00022737"/>
    </source>
</evidence>
<feature type="region of interest" description="Disordered" evidence="4">
    <location>
        <begin position="1"/>
        <end position="57"/>
    </location>
</feature>
<name>K3WSV5_GLOUD</name>
<dbReference type="STRING" id="431595.K3WSV5"/>
<evidence type="ECO:0000256" key="1">
    <source>
        <dbReference type="ARBA" id="ARBA00022574"/>
    </source>
</evidence>
<dbReference type="GO" id="GO:1904263">
    <property type="term" value="P:positive regulation of TORC1 signaling"/>
    <property type="evidence" value="ECO:0007669"/>
    <property type="project" value="TreeGrafter"/>
</dbReference>
<dbReference type="VEuPathDB" id="FungiDB:PYU1_G008033"/>
<dbReference type="PANTHER" id="PTHR46170:SF1">
    <property type="entry name" value="GATOR COMPLEX PROTEIN WDR59"/>
    <property type="match status" value="1"/>
</dbReference>
<dbReference type="Gene3D" id="2.130.10.10">
    <property type="entry name" value="YVTN repeat-like/Quinoprotein amine dehydrogenase"/>
    <property type="match status" value="2"/>
</dbReference>
<protein>
    <submittedName>
        <fullName evidence="5">Uncharacterized protein</fullName>
    </submittedName>
</protein>
<dbReference type="AlphaFoldDB" id="K3WSV5"/>
<evidence type="ECO:0000256" key="4">
    <source>
        <dbReference type="SAM" id="MobiDB-lite"/>
    </source>
</evidence>
<feature type="region of interest" description="Disordered" evidence="4">
    <location>
        <begin position="703"/>
        <end position="725"/>
    </location>
</feature>
<keyword evidence="6" id="KW-1185">Reference proteome</keyword>
<dbReference type="Proteomes" id="UP000019132">
    <property type="component" value="Unassembled WGS sequence"/>
</dbReference>
<feature type="compositionally biased region" description="Low complexity" evidence="4">
    <location>
        <begin position="18"/>
        <end position="30"/>
    </location>
</feature>
<dbReference type="SMART" id="SM00320">
    <property type="entry name" value="WD40"/>
    <property type="match status" value="6"/>
</dbReference>
<dbReference type="InterPro" id="IPR049567">
    <property type="entry name" value="WDR59-like"/>
</dbReference>
<dbReference type="Pfam" id="PF00400">
    <property type="entry name" value="WD40"/>
    <property type="match status" value="2"/>
</dbReference>
<feature type="region of interest" description="Disordered" evidence="4">
    <location>
        <begin position="481"/>
        <end position="519"/>
    </location>
</feature>
<dbReference type="GO" id="GO:0035859">
    <property type="term" value="C:Seh1-associated complex"/>
    <property type="evidence" value="ECO:0007669"/>
    <property type="project" value="TreeGrafter"/>
</dbReference>
<feature type="region of interest" description="Disordered" evidence="4">
    <location>
        <begin position="771"/>
        <end position="792"/>
    </location>
</feature>
<keyword evidence="1 3" id="KW-0853">WD repeat</keyword>
<keyword evidence="2" id="KW-0677">Repeat</keyword>
<dbReference type="InterPro" id="IPR036322">
    <property type="entry name" value="WD40_repeat_dom_sf"/>
</dbReference>
<feature type="compositionally biased region" description="Low complexity" evidence="4">
    <location>
        <begin position="494"/>
        <end position="509"/>
    </location>
</feature>
<dbReference type="SUPFAM" id="SSF50978">
    <property type="entry name" value="WD40 repeat-like"/>
    <property type="match status" value="1"/>
</dbReference>
<dbReference type="InParanoid" id="K3WSV5"/>
<feature type="repeat" description="WD" evidence="3">
    <location>
        <begin position="258"/>
        <end position="292"/>
    </location>
</feature>
<reference evidence="6" key="2">
    <citation type="submission" date="2010-04" db="EMBL/GenBank/DDBJ databases">
        <authorList>
            <person name="Buell R."/>
            <person name="Hamilton J."/>
            <person name="Hostetler J."/>
        </authorList>
    </citation>
    <scope>NUCLEOTIDE SEQUENCE [LARGE SCALE GENOMIC DNA]</scope>
    <source>
        <strain evidence="6">DAOM:BR144</strain>
    </source>
</reference>
<dbReference type="GO" id="GO:0005774">
    <property type="term" value="C:vacuolar membrane"/>
    <property type="evidence" value="ECO:0007669"/>
    <property type="project" value="TreeGrafter"/>
</dbReference>
<dbReference type="PROSITE" id="PS50082">
    <property type="entry name" value="WD_REPEATS_2"/>
    <property type="match status" value="2"/>
</dbReference>
<dbReference type="eggNOG" id="KOG0309">
    <property type="taxonomic scope" value="Eukaryota"/>
</dbReference>
<dbReference type="PROSITE" id="PS00678">
    <property type="entry name" value="WD_REPEATS_1"/>
    <property type="match status" value="2"/>
</dbReference>
<proteinExistence type="predicted"/>
<evidence type="ECO:0000256" key="3">
    <source>
        <dbReference type="PROSITE-ProRule" id="PRU00221"/>
    </source>
</evidence>
<dbReference type="OMA" id="AHMQKIY"/>
<dbReference type="PROSITE" id="PS50294">
    <property type="entry name" value="WD_REPEATS_REGION"/>
    <property type="match status" value="2"/>
</dbReference>
<accession>K3WSV5</accession>
<evidence type="ECO:0000313" key="6">
    <source>
        <dbReference type="Proteomes" id="UP000019132"/>
    </source>
</evidence>
<reference evidence="5" key="3">
    <citation type="submission" date="2015-02" db="UniProtKB">
        <authorList>
            <consortium name="EnsemblProtists"/>
        </authorList>
    </citation>
    <scope>IDENTIFICATION</scope>
    <source>
        <strain evidence="5">DAOM BR144</strain>
    </source>
</reference>
<dbReference type="InterPro" id="IPR001680">
    <property type="entry name" value="WD40_rpt"/>
</dbReference>
<dbReference type="InterPro" id="IPR015943">
    <property type="entry name" value="WD40/YVTN_repeat-like_dom_sf"/>
</dbReference>
<dbReference type="HOGENOM" id="CLU_005173_0_0_1"/>
<feature type="repeat" description="WD" evidence="3">
    <location>
        <begin position="170"/>
        <end position="212"/>
    </location>
</feature>
<reference evidence="6" key="1">
    <citation type="journal article" date="2010" name="Genome Biol.">
        <title>Genome sequence of the necrotrophic plant pathogen Pythium ultimum reveals original pathogenicity mechanisms and effector repertoire.</title>
        <authorList>
            <person name="Levesque C.A."/>
            <person name="Brouwer H."/>
            <person name="Cano L."/>
            <person name="Hamilton J.P."/>
            <person name="Holt C."/>
            <person name="Huitema E."/>
            <person name="Raffaele S."/>
            <person name="Robideau G.P."/>
            <person name="Thines M."/>
            <person name="Win J."/>
            <person name="Zerillo M.M."/>
            <person name="Beakes G.W."/>
            <person name="Boore J.L."/>
            <person name="Busam D."/>
            <person name="Dumas B."/>
            <person name="Ferriera S."/>
            <person name="Fuerstenberg S.I."/>
            <person name="Gachon C.M."/>
            <person name="Gaulin E."/>
            <person name="Govers F."/>
            <person name="Grenville-Briggs L."/>
            <person name="Horner N."/>
            <person name="Hostetler J."/>
            <person name="Jiang R.H."/>
            <person name="Johnson J."/>
            <person name="Krajaejun T."/>
            <person name="Lin H."/>
            <person name="Meijer H.J."/>
            <person name="Moore B."/>
            <person name="Morris P."/>
            <person name="Phuntmart V."/>
            <person name="Puiu D."/>
            <person name="Shetty J."/>
            <person name="Stajich J.E."/>
            <person name="Tripathy S."/>
            <person name="Wawra S."/>
            <person name="van West P."/>
            <person name="Whitty B.R."/>
            <person name="Coutinho P.M."/>
            <person name="Henrissat B."/>
            <person name="Martin F."/>
            <person name="Thomas P.D."/>
            <person name="Tyler B.M."/>
            <person name="De Vries R.P."/>
            <person name="Kamoun S."/>
            <person name="Yandell M."/>
            <person name="Tisserat N."/>
            <person name="Buell C.R."/>
        </authorList>
    </citation>
    <scope>NUCLEOTIDE SEQUENCE</scope>
    <source>
        <strain evidence="6">DAOM:BR144</strain>
    </source>
</reference>
<dbReference type="GO" id="GO:0034198">
    <property type="term" value="P:cellular response to amino acid starvation"/>
    <property type="evidence" value="ECO:0007669"/>
    <property type="project" value="TreeGrafter"/>
</dbReference>
<feature type="compositionally biased region" description="Low complexity" evidence="4">
    <location>
        <begin position="39"/>
        <end position="57"/>
    </location>
</feature>
<evidence type="ECO:0000313" key="5">
    <source>
        <dbReference type="EnsemblProtists" id="PYU1_T008049"/>
    </source>
</evidence>
<sequence length="1131" mass="121429">MAASLYEPPSASPGLTDTSNSASNSSTRVGTSGGRGAMSPALSAMSSGPPSSANSHSTIHSNINVKYELNAGALSVDATGSFGVLAGRKGLHLVDLESPYTPAATLHHQTKWEVTVVKCNPHVLFKGHVASTSNHNTLIWNVANGGGVYGSTISSHRPPNNSSQPLIATLRAHTRPVSDVSWSPTEPWILATCSADTKTHLWDIRTPQKPVQTLCAFTSSAIQVEWNRVDQTSIATAHDGEVRIWDTRASDKAPAVMITAHMQKIYGIDWHPTRMYELVTCSEDKTVKFWNVTQPRVCQGMLTTGAPVWRARYTPFGDGLVTSSHRLDNNLRLWALSYASEPSGIVVDPVHTYTGHSDLVKGFVWRARPNSGVYQLVSWSKNQELRMWRVDPQHLEACGYDTTSYTEVSHAEPRESLRTDASHAQLSSKYDLSALKTDFVPLVVPPSAVPLGASEYSLDGHVESMNALLVFAEDLVKIGEDAGTSSDDEDKDASATATKTSEAATTSSKDATRDKSMSISGTASALPCPRFSGACFSGPNMLLVFDSRVAIGQTRSSAVPAAAVAAGKPVKTPPPVNKLPRTYEELLDLRDSRFATKKNKKPPVKLMSSANVLGAMDMSGSDWGQHDATAMDMVGGLFNDDGESSVHGYRSNTAMYYSATMLEPGPSSMMMGDREQSVHGGSEYLKTYFTNSEYHLPINHPEHRISVPTSGGVQLSPRRNGTSERAKRIEQASAGPSLNLDLSLSVTVLDLSKLCGVSSILTYKTEIVPQKLPSQPQSKSDEPVNVHNSSGQLLESGSRSLVAWMLQAAEKKDKMTSSSKVSSSRVHPLVKKAYTKDVDTSKKAKNHLSHVLQSLLQPPAMQSLASDESQSPLDDGAVRTHSVSNTCAHNAKIASLAGRSDLKKVWSLLEISTAPSVELPMYKTASHHHAPSTSLSIASAHPWSAHPFGKRLVNKILNMYEQTGDLPAAASIVCALKPPEHEGANEPIAAANLDQIGQQTARSGGGEVGTNTFSSSLEDDFYVVSGTQESIGGLGMRSRRSSNALSSLTEQYSDASDTPPLMRNARRSISHNEIAGRSSFGNDRLSLEHQPPLSGGLRIAKDWAASSTANRMLSPSDDDDAKGDVGGVWMA</sequence>
<dbReference type="PANTHER" id="PTHR46170">
    <property type="entry name" value="GATOR COMPLEX PROTEIN WDR59"/>
    <property type="match status" value="1"/>
</dbReference>
<feature type="compositionally biased region" description="Polar residues" evidence="4">
    <location>
        <begin position="707"/>
        <end position="720"/>
    </location>
</feature>
<dbReference type="InterPro" id="IPR019775">
    <property type="entry name" value="WD40_repeat_CS"/>
</dbReference>
<dbReference type="GO" id="GO:0035591">
    <property type="term" value="F:signaling adaptor activity"/>
    <property type="evidence" value="ECO:0007669"/>
    <property type="project" value="TreeGrafter"/>
</dbReference>
<organism evidence="5 6">
    <name type="scientific">Globisporangium ultimum (strain ATCC 200006 / CBS 805.95 / DAOM BR144)</name>
    <name type="common">Pythium ultimum</name>
    <dbReference type="NCBI Taxonomy" id="431595"/>
    <lineage>
        <taxon>Eukaryota</taxon>
        <taxon>Sar</taxon>
        <taxon>Stramenopiles</taxon>
        <taxon>Oomycota</taxon>
        <taxon>Peronosporomycetes</taxon>
        <taxon>Pythiales</taxon>
        <taxon>Pythiaceae</taxon>
        <taxon>Globisporangium</taxon>
    </lineage>
</organism>
<feature type="region of interest" description="Disordered" evidence="4">
    <location>
        <begin position="1109"/>
        <end position="1131"/>
    </location>
</feature>